<evidence type="ECO:0000313" key="8">
    <source>
        <dbReference type="Proteomes" id="UP000249842"/>
    </source>
</evidence>
<keyword evidence="8" id="KW-1185">Reference proteome</keyword>
<feature type="transmembrane region" description="Helical" evidence="6">
    <location>
        <begin position="207"/>
        <end position="226"/>
    </location>
</feature>
<dbReference type="AlphaFoldDB" id="A0A328AZW5"/>
<evidence type="ECO:0000256" key="2">
    <source>
        <dbReference type="ARBA" id="ARBA00022475"/>
    </source>
</evidence>
<reference evidence="8" key="1">
    <citation type="submission" date="2018-05" db="EMBL/GenBank/DDBJ databases">
        <authorList>
            <person name="Li X."/>
        </authorList>
    </citation>
    <scope>NUCLEOTIDE SEQUENCE [LARGE SCALE GENOMIC DNA]</scope>
    <source>
        <strain evidence="8">HKS-05</strain>
    </source>
</reference>
<dbReference type="Gene3D" id="1.20.1250.20">
    <property type="entry name" value="MFS general substrate transporter like domains"/>
    <property type="match status" value="3"/>
</dbReference>
<feature type="transmembrane region" description="Helical" evidence="6">
    <location>
        <begin position="12"/>
        <end position="39"/>
    </location>
</feature>
<dbReference type="GO" id="GO:0005886">
    <property type="term" value="C:plasma membrane"/>
    <property type="evidence" value="ECO:0007669"/>
    <property type="project" value="UniProtKB-SubCell"/>
</dbReference>
<feature type="transmembrane region" description="Helical" evidence="6">
    <location>
        <begin position="400"/>
        <end position="418"/>
    </location>
</feature>
<feature type="transmembrane region" description="Helical" evidence="6">
    <location>
        <begin position="367"/>
        <end position="388"/>
    </location>
</feature>
<dbReference type="CDD" id="cd17394">
    <property type="entry name" value="MFS_FucP_like"/>
    <property type="match status" value="1"/>
</dbReference>
<evidence type="ECO:0000313" key="7">
    <source>
        <dbReference type="EMBL" id="RAK58328.1"/>
    </source>
</evidence>
<dbReference type="InterPro" id="IPR036259">
    <property type="entry name" value="MFS_trans_sf"/>
</dbReference>
<dbReference type="PANTHER" id="PTHR43702">
    <property type="entry name" value="L-FUCOSE-PROTON SYMPORTER"/>
    <property type="match status" value="1"/>
</dbReference>
<feature type="transmembrane region" description="Helical" evidence="6">
    <location>
        <begin position="344"/>
        <end position="361"/>
    </location>
</feature>
<dbReference type="SUPFAM" id="SSF103473">
    <property type="entry name" value="MFS general substrate transporter"/>
    <property type="match status" value="1"/>
</dbReference>
<comment type="caution">
    <text evidence="7">The sequence shown here is derived from an EMBL/GenBank/DDBJ whole genome shotgun (WGS) entry which is preliminary data.</text>
</comment>
<dbReference type="GO" id="GO:0022857">
    <property type="term" value="F:transmembrane transporter activity"/>
    <property type="evidence" value="ECO:0007669"/>
    <property type="project" value="InterPro"/>
</dbReference>
<evidence type="ECO:0000256" key="3">
    <source>
        <dbReference type="ARBA" id="ARBA00022692"/>
    </source>
</evidence>
<dbReference type="PANTHER" id="PTHR43702:SF3">
    <property type="entry name" value="PROTEIN TSGA"/>
    <property type="match status" value="1"/>
</dbReference>
<accession>A0A328AZW5</accession>
<evidence type="ECO:0000256" key="4">
    <source>
        <dbReference type="ARBA" id="ARBA00022989"/>
    </source>
</evidence>
<keyword evidence="5 6" id="KW-0472">Membrane</keyword>
<dbReference type="RefSeq" id="WP_111455600.1">
    <property type="nucleotide sequence ID" value="NZ_QFYP01000001.1"/>
</dbReference>
<protein>
    <recommendedName>
        <fullName evidence="9">Glucose/galactose MFS transporter</fullName>
    </recommendedName>
</protein>
<keyword evidence="3 6" id="KW-0812">Transmembrane</keyword>
<evidence type="ECO:0000256" key="1">
    <source>
        <dbReference type="ARBA" id="ARBA00004429"/>
    </source>
</evidence>
<dbReference type="InterPro" id="IPR050375">
    <property type="entry name" value="MFS_TsgA-like"/>
</dbReference>
<comment type="subcellular location">
    <subcellularLocation>
        <location evidence="1">Cell inner membrane</location>
        <topology evidence="1">Multi-pass membrane protein</topology>
    </subcellularLocation>
</comment>
<feature type="transmembrane region" description="Helical" evidence="6">
    <location>
        <begin position="253"/>
        <end position="279"/>
    </location>
</feature>
<feature type="transmembrane region" description="Helical" evidence="6">
    <location>
        <begin position="156"/>
        <end position="177"/>
    </location>
</feature>
<dbReference type="OrthoDB" id="9795150at2"/>
<organism evidence="7 8">
    <name type="scientific">Phenylobacterium hankyongense</name>
    <dbReference type="NCBI Taxonomy" id="1813876"/>
    <lineage>
        <taxon>Bacteria</taxon>
        <taxon>Pseudomonadati</taxon>
        <taxon>Pseudomonadota</taxon>
        <taxon>Alphaproteobacteria</taxon>
        <taxon>Caulobacterales</taxon>
        <taxon>Caulobacteraceae</taxon>
        <taxon>Phenylobacterium</taxon>
    </lineage>
</organism>
<feature type="transmembrane region" description="Helical" evidence="6">
    <location>
        <begin position="59"/>
        <end position="76"/>
    </location>
</feature>
<dbReference type="Proteomes" id="UP000249842">
    <property type="component" value="Unassembled WGS sequence"/>
</dbReference>
<evidence type="ECO:0008006" key="9">
    <source>
        <dbReference type="Google" id="ProtNLM"/>
    </source>
</evidence>
<name>A0A328AZW5_9CAUL</name>
<proteinExistence type="predicted"/>
<dbReference type="EMBL" id="QFYP01000001">
    <property type="protein sequence ID" value="RAK58328.1"/>
    <property type="molecule type" value="Genomic_DNA"/>
</dbReference>
<evidence type="ECO:0000256" key="6">
    <source>
        <dbReference type="SAM" id="Phobius"/>
    </source>
</evidence>
<gene>
    <name evidence="7" type="ORF">DJ021_00130</name>
</gene>
<sequence>MGQTASPVGARAPGALATAAGVATWLVPFVVMLFFAWGFATVMIDTLIPKLKGLFALNYAQAMLTQFAFFIAYFVISVPAGMLLSRIGYLRGIVAGLVVMALGCLMFAPAASAGVYWGFLAALFIMAAGITTLQVAANPLIAILGSPDKSHFRLNLAQAFNSLGTFIGPFIGAAVILRSGVTPPDPKTTPPALLESYRVTEAHAVQAPFLGIAIGLIALAVIFWLFRNNTAVPAPARNETGLASFRLLRRPRLALGVLAIFLYVGAEVSIGSLMVNYLLQPKILGHTAGVACHPVAFDLLRVFYPCLHTAQDAGKMVSFYWGAAMVGRLIGSGALFLRAPAGRLLSLCALAAGLLVAVSAASTGWTAVAAIIAVGLFNSIMFPTIFTLAIDGMGPKTPQASSLLCMAIVGGAIIPFITGATADVVGLSLAFAVPIACYALVALYGQFSHSRPAGEVAPAMTAP</sequence>
<feature type="transmembrane region" description="Helical" evidence="6">
    <location>
        <begin position="424"/>
        <end position="444"/>
    </location>
</feature>
<feature type="transmembrane region" description="Helical" evidence="6">
    <location>
        <begin position="88"/>
        <end position="110"/>
    </location>
</feature>
<dbReference type="InterPro" id="IPR011701">
    <property type="entry name" value="MFS"/>
</dbReference>
<keyword evidence="2" id="KW-1003">Cell membrane</keyword>
<keyword evidence="4 6" id="KW-1133">Transmembrane helix</keyword>
<feature type="transmembrane region" description="Helical" evidence="6">
    <location>
        <begin position="116"/>
        <end position="144"/>
    </location>
</feature>
<dbReference type="Pfam" id="PF07690">
    <property type="entry name" value="MFS_1"/>
    <property type="match status" value="1"/>
</dbReference>
<evidence type="ECO:0000256" key="5">
    <source>
        <dbReference type="ARBA" id="ARBA00023136"/>
    </source>
</evidence>